<keyword evidence="3 6" id="KW-0347">Helicase</keyword>
<name>A0A223MAR4_MESHO</name>
<dbReference type="EMBL" id="CP022714">
    <property type="protein sequence ID" value="ASU14635.1"/>
    <property type="molecule type" value="Genomic_DNA"/>
</dbReference>
<dbReference type="GO" id="GO:0000725">
    <property type="term" value="P:recombinational repair"/>
    <property type="evidence" value="ECO:0007669"/>
    <property type="project" value="TreeGrafter"/>
</dbReference>
<evidence type="ECO:0000256" key="4">
    <source>
        <dbReference type="ARBA" id="ARBA00022840"/>
    </source>
</evidence>
<evidence type="ECO:0000256" key="1">
    <source>
        <dbReference type="ARBA" id="ARBA00022741"/>
    </source>
</evidence>
<dbReference type="PANTHER" id="PTHR11070">
    <property type="entry name" value="UVRD / RECB / PCRA DNA HELICASE FAMILY MEMBER"/>
    <property type="match status" value="1"/>
</dbReference>
<dbReference type="EC" id="3.6.4.12" evidence="6"/>
<dbReference type="SUPFAM" id="SSF52540">
    <property type="entry name" value="P-loop containing nucleoside triphosphate hydrolases"/>
    <property type="match status" value="1"/>
</dbReference>
<dbReference type="InterPro" id="IPR014017">
    <property type="entry name" value="DNA_helicase_UvrD-like_C"/>
</dbReference>
<dbReference type="GO" id="GO:0043138">
    <property type="term" value="F:3'-5' DNA helicase activity"/>
    <property type="evidence" value="ECO:0007669"/>
    <property type="project" value="TreeGrafter"/>
</dbReference>
<dbReference type="Gene3D" id="3.40.50.300">
    <property type="entry name" value="P-loop containing nucleotide triphosphate hydrolases"/>
    <property type="match status" value="1"/>
</dbReference>
<protein>
    <submittedName>
        <fullName evidence="6">ATP-dependent DNA helicase PcrA</fullName>
        <ecNumber evidence="6">3.6.4.12</ecNumber>
    </submittedName>
</protein>
<gene>
    <name evidence="6" type="primary">pcrA_2</name>
    <name evidence="6" type="ORF">CIB43_00749</name>
</gene>
<dbReference type="InterPro" id="IPR000212">
    <property type="entry name" value="DNA_helicase_UvrD/REP"/>
</dbReference>
<accession>A0A223MAR4</accession>
<evidence type="ECO:0000259" key="5">
    <source>
        <dbReference type="Pfam" id="PF13361"/>
    </source>
</evidence>
<proteinExistence type="predicted"/>
<dbReference type="GO" id="GO:0005524">
    <property type="term" value="F:ATP binding"/>
    <property type="evidence" value="ECO:0007669"/>
    <property type="project" value="UniProtKB-KW"/>
</dbReference>
<evidence type="ECO:0000256" key="2">
    <source>
        <dbReference type="ARBA" id="ARBA00022801"/>
    </source>
</evidence>
<keyword evidence="2 6" id="KW-0378">Hydrolase</keyword>
<feature type="domain" description="UvrD-like helicase C-terminal" evidence="5">
    <location>
        <begin position="14"/>
        <end position="124"/>
    </location>
</feature>
<dbReference type="GO" id="GO:0016787">
    <property type="term" value="F:hydrolase activity"/>
    <property type="evidence" value="ECO:0007669"/>
    <property type="project" value="UniProtKB-KW"/>
</dbReference>
<evidence type="ECO:0000313" key="6">
    <source>
        <dbReference type="EMBL" id="ASU14635.1"/>
    </source>
</evidence>
<evidence type="ECO:0000256" key="3">
    <source>
        <dbReference type="ARBA" id="ARBA00022806"/>
    </source>
</evidence>
<organism evidence="6 7">
    <name type="scientific">Mesomycoplasma hyopneumoniae</name>
    <name type="common">Mycoplasma hyopneumoniae</name>
    <dbReference type="NCBI Taxonomy" id="2099"/>
    <lineage>
        <taxon>Bacteria</taxon>
        <taxon>Bacillati</taxon>
        <taxon>Mycoplasmatota</taxon>
        <taxon>Mycoplasmoidales</taxon>
        <taxon>Metamycoplasmataceae</taxon>
        <taxon>Mesomycoplasma</taxon>
    </lineage>
</organism>
<evidence type="ECO:0000313" key="7">
    <source>
        <dbReference type="Proteomes" id="UP000215452"/>
    </source>
</evidence>
<sequence>MKKIDYFDAIKDAKQASDTRTLLEKYYKIMDNWQKANPEKKLSDYLDYAAISHFEQTESQNKINLLTVHSSKGLEFEYVFLVGMNQGVFPAQKVLDQNSSSEYEEERRLAFVAVTRAKRVLYITNGYRAPSFARGLPQKFKTNQNIVSAFVKEMKIKAERFAQFRKLDETGKLNYTKDKSEIVEFVAGDQINHLKFGRGIVLEVRIDSILVKFFEIPGDKGIKTLIKTHKSIDKIT</sequence>
<dbReference type="GO" id="GO:0005829">
    <property type="term" value="C:cytosol"/>
    <property type="evidence" value="ECO:0007669"/>
    <property type="project" value="TreeGrafter"/>
</dbReference>
<dbReference type="InterPro" id="IPR027417">
    <property type="entry name" value="P-loop_NTPase"/>
</dbReference>
<dbReference type="Proteomes" id="UP000215452">
    <property type="component" value="Chromosome"/>
</dbReference>
<dbReference type="AlphaFoldDB" id="A0A223MAR4"/>
<dbReference type="PANTHER" id="PTHR11070:SF2">
    <property type="entry name" value="ATP-DEPENDENT DNA HELICASE SRS2"/>
    <property type="match status" value="1"/>
</dbReference>
<dbReference type="Pfam" id="PF13361">
    <property type="entry name" value="UvrD_C"/>
    <property type="match status" value="1"/>
</dbReference>
<keyword evidence="1" id="KW-0547">Nucleotide-binding</keyword>
<keyword evidence="4" id="KW-0067">ATP-binding</keyword>
<reference evidence="6 7" key="1">
    <citation type="submission" date="2017-08" db="EMBL/GenBank/DDBJ databases">
        <title>The complete genome sequence of a Mycoplasma hyopneumoniae isolate in Korea.</title>
        <authorList>
            <person name="Han J."/>
            <person name="Lee N."/>
        </authorList>
    </citation>
    <scope>NUCLEOTIDE SEQUENCE [LARGE SCALE GENOMIC DNA]</scope>
    <source>
        <strain evidence="6 7">KM014</strain>
    </source>
</reference>
<dbReference type="GO" id="GO:0003677">
    <property type="term" value="F:DNA binding"/>
    <property type="evidence" value="ECO:0007669"/>
    <property type="project" value="InterPro"/>
</dbReference>